<organism evidence="1 2">
    <name type="scientific">Meloidogyne enterolobii</name>
    <name type="common">Root-knot nematode worm</name>
    <name type="synonym">Meloidogyne mayaguensis</name>
    <dbReference type="NCBI Taxonomy" id="390850"/>
    <lineage>
        <taxon>Eukaryota</taxon>
        <taxon>Metazoa</taxon>
        <taxon>Ecdysozoa</taxon>
        <taxon>Nematoda</taxon>
        <taxon>Chromadorea</taxon>
        <taxon>Rhabditida</taxon>
        <taxon>Tylenchina</taxon>
        <taxon>Tylenchomorpha</taxon>
        <taxon>Tylenchoidea</taxon>
        <taxon>Meloidogynidae</taxon>
        <taxon>Meloidogyninae</taxon>
        <taxon>Meloidogyne</taxon>
    </lineage>
</organism>
<proteinExistence type="predicted"/>
<dbReference type="AlphaFoldDB" id="A0A6V7V4K7"/>
<dbReference type="EMBL" id="CAJEWN010000160">
    <property type="protein sequence ID" value="CAD2169940.1"/>
    <property type="molecule type" value="Genomic_DNA"/>
</dbReference>
<sequence>MLKVKIKKKIQKKFFFNIKKYLKINLSERKKNISLSRHFLNYKIQLMAV</sequence>
<gene>
    <name evidence="1" type="ORF">MENT_LOCUS21307</name>
</gene>
<evidence type="ECO:0000313" key="2">
    <source>
        <dbReference type="Proteomes" id="UP000580250"/>
    </source>
</evidence>
<comment type="caution">
    <text evidence="1">The sequence shown here is derived from an EMBL/GenBank/DDBJ whole genome shotgun (WGS) entry which is preliminary data.</text>
</comment>
<evidence type="ECO:0000313" key="1">
    <source>
        <dbReference type="EMBL" id="CAD2169940.1"/>
    </source>
</evidence>
<name>A0A6V7V4K7_MELEN</name>
<protein>
    <submittedName>
        <fullName evidence="1">Uncharacterized protein</fullName>
    </submittedName>
</protein>
<reference evidence="1 2" key="1">
    <citation type="submission" date="2020-08" db="EMBL/GenBank/DDBJ databases">
        <authorList>
            <person name="Koutsovoulos G."/>
            <person name="Danchin GJ E."/>
        </authorList>
    </citation>
    <scope>NUCLEOTIDE SEQUENCE [LARGE SCALE GENOMIC DNA]</scope>
</reference>
<accession>A0A6V7V4K7</accession>
<dbReference type="Proteomes" id="UP000580250">
    <property type="component" value="Unassembled WGS sequence"/>
</dbReference>